<gene>
    <name evidence="5" type="ORF">VP01_1399g1</name>
</gene>
<feature type="compositionally biased region" description="Low complexity" evidence="3">
    <location>
        <begin position="17"/>
        <end position="28"/>
    </location>
</feature>
<feature type="domain" description="CCHC-type" evidence="4">
    <location>
        <begin position="62"/>
        <end position="75"/>
    </location>
</feature>
<dbReference type="GO" id="GO:0006397">
    <property type="term" value="P:mRNA processing"/>
    <property type="evidence" value="ECO:0007669"/>
    <property type="project" value="UniProtKB-KW"/>
</dbReference>
<dbReference type="PROSITE" id="PS50158">
    <property type="entry name" value="ZF_CCHC"/>
    <property type="match status" value="1"/>
</dbReference>
<keyword evidence="2" id="KW-0479">Metal-binding</keyword>
<proteinExistence type="predicted"/>
<evidence type="ECO:0000313" key="5">
    <source>
        <dbReference type="EMBL" id="KNZ61450.1"/>
    </source>
</evidence>
<dbReference type="OrthoDB" id="7480340at2759"/>
<feature type="region of interest" description="Disordered" evidence="3">
    <location>
        <begin position="14"/>
        <end position="34"/>
    </location>
</feature>
<dbReference type="InterPro" id="IPR001878">
    <property type="entry name" value="Znf_CCHC"/>
</dbReference>
<protein>
    <recommendedName>
        <fullName evidence="4">CCHC-type domain-containing protein</fullName>
    </recommendedName>
</protein>
<evidence type="ECO:0000256" key="1">
    <source>
        <dbReference type="ARBA" id="ARBA00022664"/>
    </source>
</evidence>
<dbReference type="VEuPathDB" id="FungiDB:VP01_1399g1"/>
<accession>A0A0L6VMW4</accession>
<dbReference type="EMBL" id="LAVV01004442">
    <property type="protein sequence ID" value="KNZ61450.1"/>
    <property type="molecule type" value="Genomic_DNA"/>
</dbReference>
<keyword evidence="6" id="KW-1185">Reference proteome</keyword>
<comment type="caution">
    <text evidence="5">The sequence shown here is derived from an EMBL/GenBank/DDBJ whole genome shotgun (WGS) entry which is preliminary data.</text>
</comment>
<dbReference type="AlphaFoldDB" id="A0A0L6VMW4"/>
<dbReference type="Proteomes" id="UP000037035">
    <property type="component" value="Unassembled WGS sequence"/>
</dbReference>
<keyword evidence="1" id="KW-0507">mRNA processing</keyword>
<keyword evidence="2" id="KW-0863">Zinc-finger</keyword>
<organism evidence="5 6">
    <name type="scientific">Puccinia sorghi</name>
    <dbReference type="NCBI Taxonomy" id="27349"/>
    <lineage>
        <taxon>Eukaryota</taxon>
        <taxon>Fungi</taxon>
        <taxon>Dikarya</taxon>
        <taxon>Basidiomycota</taxon>
        <taxon>Pucciniomycotina</taxon>
        <taxon>Pucciniomycetes</taxon>
        <taxon>Pucciniales</taxon>
        <taxon>Pucciniaceae</taxon>
        <taxon>Puccinia</taxon>
    </lineage>
</organism>
<dbReference type="GO" id="GO:0003676">
    <property type="term" value="F:nucleic acid binding"/>
    <property type="evidence" value="ECO:0007669"/>
    <property type="project" value="InterPro"/>
</dbReference>
<dbReference type="InterPro" id="IPR036875">
    <property type="entry name" value="Znf_CCHC_sf"/>
</dbReference>
<dbReference type="SUPFAM" id="SSF57756">
    <property type="entry name" value="Retrovirus zinc finger-like domains"/>
    <property type="match status" value="1"/>
</dbReference>
<evidence type="ECO:0000259" key="4">
    <source>
        <dbReference type="PROSITE" id="PS50158"/>
    </source>
</evidence>
<evidence type="ECO:0000256" key="2">
    <source>
        <dbReference type="PROSITE-ProRule" id="PRU00047"/>
    </source>
</evidence>
<name>A0A0L6VMW4_9BASI</name>
<reference evidence="5 6" key="1">
    <citation type="submission" date="2015-08" db="EMBL/GenBank/DDBJ databases">
        <title>Next Generation Sequencing and Analysis of the Genome of Puccinia sorghi L Schw, the Causal Agent of Maize Common Rust.</title>
        <authorList>
            <person name="Rochi L."/>
            <person name="Burguener G."/>
            <person name="Darino M."/>
            <person name="Turjanski A."/>
            <person name="Kreff E."/>
            <person name="Dieguez M.J."/>
            <person name="Sacco F."/>
        </authorList>
    </citation>
    <scope>NUCLEOTIDE SEQUENCE [LARGE SCALE GENOMIC DNA]</scope>
    <source>
        <strain evidence="5 6">RO10H11247</strain>
    </source>
</reference>
<sequence>MALKAGQTIEGIRQGCPTINPIPSTSTPAPDPNAMDLSAFQRNPNNHLSNAERARRAELNLCFWCGQAGHVSRGCLNGGRKS</sequence>
<keyword evidence="2" id="KW-0862">Zinc</keyword>
<evidence type="ECO:0000256" key="3">
    <source>
        <dbReference type="SAM" id="MobiDB-lite"/>
    </source>
</evidence>
<evidence type="ECO:0000313" key="6">
    <source>
        <dbReference type="Proteomes" id="UP000037035"/>
    </source>
</evidence>
<dbReference type="GO" id="GO:0008270">
    <property type="term" value="F:zinc ion binding"/>
    <property type="evidence" value="ECO:0007669"/>
    <property type="project" value="UniProtKB-KW"/>
</dbReference>